<proteinExistence type="predicted"/>
<organism evidence="3 4">
    <name type="scientific">Marasmius crinis-equi</name>
    <dbReference type="NCBI Taxonomy" id="585013"/>
    <lineage>
        <taxon>Eukaryota</taxon>
        <taxon>Fungi</taxon>
        <taxon>Dikarya</taxon>
        <taxon>Basidiomycota</taxon>
        <taxon>Agaricomycotina</taxon>
        <taxon>Agaricomycetes</taxon>
        <taxon>Agaricomycetidae</taxon>
        <taxon>Agaricales</taxon>
        <taxon>Marasmiineae</taxon>
        <taxon>Marasmiaceae</taxon>
        <taxon>Marasmius</taxon>
    </lineage>
</organism>
<dbReference type="InterPro" id="IPR011009">
    <property type="entry name" value="Kinase-like_dom_sf"/>
</dbReference>
<reference evidence="3 4" key="1">
    <citation type="submission" date="2024-02" db="EMBL/GenBank/DDBJ databases">
        <title>A draft genome for the cacao thread blight pathogen Marasmius crinis-equi.</title>
        <authorList>
            <person name="Cohen S.P."/>
            <person name="Baruah I.K."/>
            <person name="Amoako-Attah I."/>
            <person name="Bukari Y."/>
            <person name="Meinhardt L.W."/>
            <person name="Bailey B.A."/>
        </authorList>
    </citation>
    <scope>NUCLEOTIDE SEQUENCE [LARGE SCALE GENOMIC DNA]</scope>
    <source>
        <strain evidence="3 4">GH-76</strain>
    </source>
</reference>
<dbReference type="PRINTS" id="PR00109">
    <property type="entry name" value="TYRKINASE"/>
</dbReference>
<evidence type="ECO:0000256" key="1">
    <source>
        <dbReference type="SAM" id="MobiDB-lite"/>
    </source>
</evidence>
<dbReference type="PROSITE" id="PS50011">
    <property type="entry name" value="PROTEIN_KINASE_DOM"/>
    <property type="match status" value="1"/>
</dbReference>
<dbReference type="InterPro" id="IPR001245">
    <property type="entry name" value="Ser-Thr/Tyr_kinase_cat_dom"/>
</dbReference>
<gene>
    <name evidence="3" type="ORF">V5O48_004057</name>
</gene>
<dbReference type="PANTHER" id="PTHR44329">
    <property type="entry name" value="SERINE/THREONINE-PROTEIN KINASE TNNI3K-RELATED"/>
    <property type="match status" value="1"/>
</dbReference>
<dbReference type="SMART" id="SM00220">
    <property type="entry name" value="S_TKc"/>
    <property type="match status" value="1"/>
</dbReference>
<feature type="region of interest" description="Disordered" evidence="1">
    <location>
        <begin position="397"/>
        <end position="461"/>
    </location>
</feature>
<dbReference type="Pfam" id="PF07714">
    <property type="entry name" value="PK_Tyr_Ser-Thr"/>
    <property type="match status" value="1"/>
</dbReference>
<dbReference type="PROSITE" id="PS00108">
    <property type="entry name" value="PROTEIN_KINASE_ST"/>
    <property type="match status" value="1"/>
</dbReference>
<dbReference type="EMBL" id="JBAHYK010000128">
    <property type="protein sequence ID" value="KAL0577950.1"/>
    <property type="molecule type" value="Genomic_DNA"/>
</dbReference>
<sequence length="475" mass="52137">MLRLSKKSGLYPTCFSIHNVRKVDKYPIAQGGFGEVWRGLIGSSEDHVCLKIMKVYLDSDLERLSKEYLREAILWRQLKHPNVLPFLGIYWLEDSQQVCLLSPWLENSNLVKFLKVAAPEHVDRFALVSRYSGCSRIRQNAHAIPQAHDIATGLSYLHQMTVVHGDLKGVNVVVNELFRACITDFGLSCIADAHVPNLTSSTTRTAGTVRWQAPELLTGSNKVTKESDVYAYACVCYEIYAGCHPFPELTKEGAVILKVIQGELPTRPEGTSKLSDAMWALMKACWSSAPPSRPTADALLGAMAQMEETTFLSPSPNWNQSIFTQAGTGQEGHLSTTFHLNVAPRSAVDSGYSLPRSQSDTLLHQAPLRAAAGRAATAANASYFWYSHANHSLPTLSTLSSQPPHPAFAVPSLPPPPVQPSPHNTPDSSDPLQNVAQRTSSYMRRKINAAPPSTPNIAASPNTLAIRLHDLVKQR</sequence>
<protein>
    <recommendedName>
        <fullName evidence="2">Protein kinase domain-containing protein</fullName>
    </recommendedName>
</protein>
<dbReference type="SUPFAM" id="SSF56112">
    <property type="entry name" value="Protein kinase-like (PK-like)"/>
    <property type="match status" value="1"/>
</dbReference>
<accession>A0ABR3FR72</accession>
<evidence type="ECO:0000313" key="4">
    <source>
        <dbReference type="Proteomes" id="UP001465976"/>
    </source>
</evidence>
<evidence type="ECO:0000259" key="2">
    <source>
        <dbReference type="PROSITE" id="PS50011"/>
    </source>
</evidence>
<dbReference type="InterPro" id="IPR008271">
    <property type="entry name" value="Ser/Thr_kinase_AS"/>
</dbReference>
<comment type="caution">
    <text evidence="3">The sequence shown here is derived from an EMBL/GenBank/DDBJ whole genome shotgun (WGS) entry which is preliminary data.</text>
</comment>
<feature type="domain" description="Protein kinase" evidence="2">
    <location>
        <begin position="22"/>
        <end position="312"/>
    </location>
</feature>
<dbReference type="Gene3D" id="1.10.510.10">
    <property type="entry name" value="Transferase(Phosphotransferase) domain 1"/>
    <property type="match status" value="1"/>
</dbReference>
<feature type="compositionally biased region" description="Low complexity" evidence="1">
    <location>
        <begin position="397"/>
        <end position="411"/>
    </location>
</feature>
<evidence type="ECO:0000313" key="3">
    <source>
        <dbReference type="EMBL" id="KAL0577950.1"/>
    </source>
</evidence>
<name>A0ABR3FR72_9AGAR</name>
<keyword evidence="4" id="KW-1185">Reference proteome</keyword>
<dbReference type="InterPro" id="IPR051681">
    <property type="entry name" value="Ser/Thr_Kinases-Pseudokinases"/>
</dbReference>
<dbReference type="InterPro" id="IPR000719">
    <property type="entry name" value="Prot_kinase_dom"/>
</dbReference>
<dbReference type="PANTHER" id="PTHR44329:SF214">
    <property type="entry name" value="PROTEIN KINASE DOMAIN-CONTAINING PROTEIN"/>
    <property type="match status" value="1"/>
</dbReference>
<feature type="compositionally biased region" description="Polar residues" evidence="1">
    <location>
        <begin position="427"/>
        <end position="442"/>
    </location>
</feature>
<dbReference type="Proteomes" id="UP001465976">
    <property type="component" value="Unassembled WGS sequence"/>
</dbReference>